<feature type="transmembrane region" description="Helical" evidence="1">
    <location>
        <begin position="177"/>
        <end position="196"/>
    </location>
</feature>
<dbReference type="EMBL" id="CAUYUJ010015993">
    <property type="protein sequence ID" value="CAK0860596.1"/>
    <property type="molecule type" value="Genomic_DNA"/>
</dbReference>
<dbReference type="Proteomes" id="UP001189429">
    <property type="component" value="Unassembled WGS sequence"/>
</dbReference>
<comment type="caution">
    <text evidence="2">The sequence shown here is derived from an EMBL/GenBank/DDBJ whole genome shotgun (WGS) entry which is preliminary data.</text>
</comment>
<evidence type="ECO:0000256" key="1">
    <source>
        <dbReference type="SAM" id="Phobius"/>
    </source>
</evidence>
<keyword evidence="3" id="KW-1185">Reference proteome</keyword>
<feature type="transmembrane region" description="Helical" evidence="1">
    <location>
        <begin position="85"/>
        <end position="115"/>
    </location>
</feature>
<reference evidence="2" key="1">
    <citation type="submission" date="2023-10" db="EMBL/GenBank/DDBJ databases">
        <authorList>
            <person name="Chen Y."/>
            <person name="Shah S."/>
            <person name="Dougan E. K."/>
            <person name="Thang M."/>
            <person name="Chan C."/>
        </authorList>
    </citation>
    <scope>NUCLEOTIDE SEQUENCE [LARGE SCALE GENOMIC DNA]</scope>
</reference>
<accession>A0ABN9UN45</accession>
<gene>
    <name evidence="2" type="ORF">PCOR1329_LOCUS49509</name>
</gene>
<keyword evidence="1" id="KW-0472">Membrane</keyword>
<keyword evidence="1" id="KW-0812">Transmembrane</keyword>
<organism evidence="2 3">
    <name type="scientific">Prorocentrum cordatum</name>
    <dbReference type="NCBI Taxonomy" id="2364126"/>
    <lineage>
        <taxon>Eukaryota</taxon>
        <taxon>Sar</taxon>
        <taxon>Alveolata</taxon>
        <taxon>Dinophyceae</taxon>
        <taxon>Prorocentrales</taxon>
        <taxon>Prorocentraceae</taxon>
        <taxon>Prorocentrum</taxon>
    </lineage>
</organism>
<feature type="transmembrane region" description="Helical" evidence="1">
    <location>
        <begin position="147"/>
        <end position="165"/>
    </location>
</feature>
<evidence type="ECO:0000313" key="3">
    <source>
        <dbReference type="Proteomes" id="UP001189429"/>
    </source>
</evidence>
<name>A0ABN9UN45_9DINO</name>
<protein>
    <submittedName>
        <fullName evidence="2">Uncharacterized protein</fullName>
    </submittedName>
</protein>
<feature type="transmembrane region" description="Helical" evidence="1">
    <location>
        <begin position="43"/>
        <end position="65"/>
    </location>
</feature>
<proteinExistence type="predicted"/>
<sequence>MRAVANRYVDTDDEEQQGLIPCRSMDLNNDPRFFNDNVLDKRLAAFTALSVVSSIMVGAACDNFIPFEEDKLRFDSNMAVFRSCVALVGFFLMCVVFLLNVVATMVFGVQFYYVYRLMTAGQVGFESAKTFYLDEDMTWWRQFSVKGLIWGMPLFVMSVGCMLVIKMDGDRALQEYFSYSVLVLFTGFALFVYRIARAHESLFRRKYYIGNQEMKSTLLNLEATRGFA</sequence>
<keyword evidence="1" id="KW-1133">Transmembrane helix</keyword>
<evidence type="ECO:0000313" key="2">
    <source>
        <dbReference type="EMBL" id="CAK0860596.1"/>
    </source>
</evidence>